<comment type="caution">
    <text evidence="2">The sequence shown here is derived from an EMBL/GenBank/DDBJ whole genome shotgun (WGS) entry which is preliminary data.</text>
</comment>
<feature type="compositionally biased region" description="Pro residues" evidence="1">
    <location>
        <begin position="239"/>
        <end position="250"/>
    </location>
</feature>
<name>A0A7K1Y5U2_9SPHI</name>
<protein>
    <submittedName>
        <fullName evidence="2">Uncharacterized protein</fullName>
    </submittedName>
</protein>
<dbReference type="EMBL" id="WVHT01000001">
    <property type="protein sequence ID" value="MXV49947.1"/>
    <property type="molecule type" value="Genomic_DNA"/>
</dbReference>
<dbReference type="RefSeq" id="WP_160843108.1">
    <property type="nucleotide sequence ID" value="NZ_WVHT01000001.1"/>
</dbReference>
<proteinExistence type="predicted"/>
<dbReference type="Proteomes" id="UP000466586">
    <property type="component" value="Unassembled WGS sequence"/>
</dbReference>
<organism evidence="2 3">
    <name type="scientific">Hufsiella arboris</name>
    <dbReference type="NCBI Taxonomy" id="2695275"/>
    <lineage>
        <taxon>Bacteria</taxon>
        <taxon>Pseudomonadati</taxon>
        <taxon>Bacteroidota</taxon>
        <taxon>Sphingobacteriia</taxon>
        <taxon>Sphingobacteriales</taxon>
        <taxon>Sphingobacteriaceae</taxon>
        <taxon>Hufsiella</taxon>
    </lineage>
</organism>
<evidence type="ECO:0000256" key="1">
    <source>
        <dbReference type="SAM" id="MobiDB-lite"/>
    </source>
</evidence>
<accession>A0A7K1Y5U2</accession>
<dbReference type="AlphaFoldDB" id="A0A7K1Y5U2"/>
<dbReference type="PROSITE" id="PS51257">
    <property type="entry name" value="PROKAR_LIPOPROTEIN"/>
    <property type="match status" value="1"/>
</dbReference>
<gene>
    <name evidence="2" type="ORF">GS399_03110</name>
</gene>
<sequence>MRNIYYICFLFSLIIFISSCKKNEPAALSDTDRITSARQYFEKDIQRFQTDGSASSGSRLKRQSIFKNALWNEAYVKDISLGKAVVVPLHYDKTIYTRRGEAQSSLSLDNLSYLMIYEGKDHKMRTEVVTWIPDNDFWDKKNKKKLAFKGVILIDDWQGKFIKGYKYLGNGEVKNVSADTYTGTDVHTSMLQCVLVTWYSCSSSDGGNVWYCSTLYSETICEDDGSGSGGGGGGGDPGDYPPPGYDPCGPPMTGSVHVSTLPCSPAGGGSEYDLKYDSLKKDYPCAVKLIIKKLETIAQYQNLISPFNTVNRPNIIWNHSVQDYGNNNIYSLGNTESDPSGLGLSSTIKFNNSALNNSSLLLLAATAIHETSHAYSNYAIKINGYNAQYLEDYGWVESMFTFHLLDSLHNANPNYIDHFSFIANSFDSMVQTLSAWDNNQHSTDEYRMAMMFGLNNPGSNATSSQVNLLNNLYSQLMNRYNLSASEMNSFYNTNLHATTDKRLPTNCP</sequence>
<feature type="region of interest" description="Disordered" evidence="1">
    <location>
        <begin position="226"/>
        <end position="251"/>
    </location>
</feature>
<feature type="compositionally biased region" description="Gly residues" evidence="1">
    <location>
        <begin position="226"/>
        <end position="237"/>
    </location>
</feature>
<keyword evidence="3" id="KW-1185">Reference proteome</keyword>
<reference evidence="2 3" key="1">
    <citation type="submission" date="2019-11" db="EMBL/GenBank/DDBJ databases">
        <title>Pedobacter sp. HMF7647 Genome sequencing and assembly.</title>
        <authorList>
            <person name="Kang H."/>
            <person name="Kim H."/>
            <person name="Joh K."/>
        </authorList>
    </citation>
    <scope>NUCLEOTIDE SEQUENCE [LARGE SCALE GENOMIC DNA]</scope>
    <source>
        <strain evidence="2 3">HMF7647</strain>
    </source>
</reference>
<evidence type="ECO:0000313" key="3">
    <source>
        <dbReference type="Proteomes" id="UP000466586"/>
    </source>
</evidence>
<evidence type="ECO:0000313" key="2">
    <source>
        <dbReference type="EMBL" id="MXV49947.1"/>
    </source>
</evidence>